<evidence type="ECO:0000313" key="12">
    <source>
        <dbReference type="Proteomes" id="UP001501231"/>
    </source>
</evidence>
<evidence type="ECO:0000256" key="1">
    <source>
        <dbReference type="ARBA" id="ARBA00004752"/>
    </source>
</evidence>
<feature type="active site" description="Proton donor/acceptor" evidence="7">
    <location>
        <position position="327"/>
    </location>
</feature>
<feature type="signal peptide" evidence="9">
    <location>
        <begin position="1"/>
        <end position="21"/>
    </location>
</feature>
<dbReference type="Pfam" id="PF17964">
    <property type="entry name" value="Big_10"/>
    <property type="match status" value="1"/>
</dbReference>
<organism evidence="11 12">
    <name type="scientific">Actinomadura vinacea</name>
    <dbReference type="NCBI Taxonomy" id="115336"/>
    <lineage>
        <taxon>Bacteria</taxon>
        <taxon>Bacillati</taxon>
        <taxon>Actinomycetota</taxon>
        <taxon>Actinomycetes</taxon>
        <taxon>Streptosporangiales</taxon>
        <taxon>Thermomonosporaceae</taxon>
        <taxon>Actinomadura</taxon>
    </lineage>
</organism>
<dbReference type="PROSITE" id="PS51257">
    <property type="entry name" value="PROKAR_LIPOPROTEIN"/>
    <property type="match status" value="1"/>
</dbReference>
<evidence type="ECO:0000256" key="6">
    <source>
        <dbReference type="ARBA" id="ARBA00023316"/>
    </source>
</evidence>
<keyword evidence="9" id="KW-0732">Signal</keyword>
<evidence type="ECO:0000256" key="3">
    <source>
        <dbReference type="ARBA" id="ARBA00022960"/>
    </source>
</evidence>
<accession>A0ABP5VY10</accession>
<evidence type="ECO:0000256" key="4">
    <source>
        <dbReference type="ARBA" id="ARBA00022984"/>
    </source>
</evidence>
<keyword evidence="4 7" id="KW-0573">Peptidoglycan synthesis</keyword>
<evidence type="ECO:0000256" key="7">
    <source>
        <dbReference type="PROSITE-ProRule" id="PRU01373"/>
    </source>
</evidence>
<keyword evidence="2" id="KW-0808">Transferase</keyword>
<dbReference type="InterPro" id="IPR050979">
    <property type="entry name" value="LD-transpeptidase"/>
</dbReference>
<keyword evidence="12" id="KW-1185">Reference proteome</keyword>
<gene>
    <name evidence="11" type="ORF">GCM10010191_25990</name>
</gene>
<dbReference type="PANTHER" id="PTHR30582">
    <property type="entry name" value="L,D-TRANSPEPTIDASE"/>
    <property type="match status" value="1"/>
</dbReference>
<dbReference type="PROSITE" id="PS52029">
    <property type="entry name" value="LD_TPASE"/>
    <property type="match status" value="1"/>
</dbReference>
<keyword evidence="3 7" id="KW-0133">Cell shape</keyword>
<feature type="domain" description="L,D-TPase catalytic" evidence="10">
    <location>
        <begin position="240"/>
        <end position="369"/>
    </location>
</feature>
<dbReference type="Proteomes" id="UP001501231">
    <property type="component" value="Unassembled WGS sequence"/>
</dbReference>
<evidence type="ECO:0000256" key="5">
    <source>
        <dbReference type="ARBA" id="ARBA00023315"/>
    </source>
</evidence>
<comment type="caution">
    <text evidence="11">The sequence shown here is derived from an EMBL/GenBank/DDBJ whole genome shotgun (WGS) entry which is preliminary data.</text>
</comment>
<evidence type="ECO:0000259" key="10">
    <source>
        <dbReference type="PROSITE" id="PS52029"/>
    </source>
</evidence>
<keyword evidence="6 7" id="KW-0961">Cell wall biogenesis/degradation</keyword>
<sequence>MLRGVYRLVPAMVLVVSGAAACGGGDGDRGGARGGRGVQAPPPPPAPIRFLPGDGARDVRPDRPVVVTAVRGTLGRVDLRGGGGRAAGRLSKDRRSWRTRWTLRPATTYTVTATGTGAAGEPTALTGRFTTLRPAATFSVADVTPRTGELVGTGMPMIVTFDRPIARRAAVERALEIRMKRAVPGAWHWTGPRQAVFRPRRYWPAGQRVRLLAHTAGVSSAPGVYGASDRTAGFRVGPRRISTVDVRRHRMTVQENGVTVRSAAISAGKGGARAYTTTSGVHLAMGKSDPVIMTSAWMGVTDREDPRYYKKKVRHAVQISSSGEYVHAAPWSVRAQGRANVSHGCVNASPAFAEWFFARSLRGDIVNVTGTDRPLEPYNGWGYWQIPWKRWVAGSALKKPVTPKRPAVHKRRR</sequence>
<proteinExistence type="predicted"/>
<dbReference type="Gene3D" id="2.40.440.10">
    <property type="entry name" value="L,D-transpeptidase catalytic domain-like"/>
    <property type="match status" value="1"/>
</dbReference>
<comment type="pathway">
    <text evidence="1 7">Cell wall biogenesis; peptidoglycan biosynthesis.</text>
</comment>
<reference evidence="12" key="1">
    <citation type="journal article" date="2019" name="Int. J. Syst. Evol. Microbiol.">
        <title>The Global Catalogue of Microorganisms (GCM) 10K type strain sequencing project: providing services to taxonomists for standard genome sequencing and annotation.</title>
        <authorList>
            <consortium name="The Broad Institute Genomics Platform"/>
            <consortium name="The Broad Institute Genome Sequencing Center for Infectious Disease"/>
            <person name="Wu L."/>
            <person name="Ma J."/>
        </authorList>
    </citation>
    <scope>NUCLEOTIDE SEQUENCE [LARGE SCALE GENOMIC DNA]</scope>
    <source>
        <strain evidence="12">JCM 3325</strain>
    </source>
</reference>
<evidence type="ECO:0000256" key="9">
    <source>
        <dbReference type="SAM" id="SignalP"/>
    </source>
</evidence>
<feature type="active site" description="Nucleophile" evidence="7">
    <location>
        <position position="345"/>
    </location>
</feature>
<dbReference type="SUPFAM" id="SSF141523">
    <property type="entry name" value="L,D-transpeptidase catalytic domain-like"/>
    <property type="match status" value="1"/>
</dbReference>
<protein>
    <submittedName>
        <fullName evidence="11">Ig-like domain-containing protein</fullName>
    </submittedName>
</protein>
<evidence type="ECO:0000256" key="8">
    <source>
        <dbReference type="SAM" id="MobiDB-lite"/>
    </source>
</evidence>
<dbReference type="Gene3D" id="2.60.40.3710">
    <property type="match status" value="1"/>
</dbReference>
<dbReference type="RefSeq" id="WP_344589102.1">
    <property type="nucleotide sequence ID" value="NZ_BAAARW010000011.1"/>
</dbReference>
<evidence type="ECO:0000313" key="11">
    <source>
        <dbReference type="EMBL" id="GAA2414753.1"/>
    </source>
</evidence>
<feature type="region of interest" description="Disordered" evidence="8">
    <location>
        <begin position="27"/>
        <end position="46"/>
    </location>
</feature>
<dbReference type="Gene3D" id="2.60.40.3780">
    <property type="match status" value="1"/>
</dbReference>
<feature type="chain" id="PRO_5047358449" evidence="9">
    <location>
        <begin position="22"/>
        <end position="413"/>
    </location>
</feature>
<dbReference type="InterPro" id="IPR041280">
    <property type="entry name" value="Big_10"/>
</dbReference>
<dbReference type="PANTHER" id="PTHR30582:SF2">
    <property type="entry name" value="L,D-TRANSPEPTIDASE YCIB-RELATED"/>
    <property type="match status" value="1"/>
</dbReference>
<keyword evidence="5" id="KW-0012">Acyltransferase</keyword>
<dbReference type="InterPro" id="IPR005490">
    <property type="entry name" value="LD_TPept_cat_dom"/>
</dbReference>
<dbReference type="EMBL" id="BAAARW010000011">
    <property type="protein sequence ID" value="GAA2414753.1"/>
    <property type="molecule type" value="Genomic_DNA"/>
</dbReference>
<dbReference type="CDD" id="cd16913">
    <property type="entry name" value="YkuD_like"/>
    <property type="match status" value="1"/>
</dbReference>
<name>A0ABP5VY10_9ACTN</name>
<dbReference type="Pfam" id="PF03734">
    <property type="entry name" value="YkuD"/>
    <property type="match status" value="1"/>
</dbReference>
<evidence type="ECO:0000256" key="2">
    <source>
        <dbReference type="ARBA" id="ARBA00022679"/>
    </source>
</evidence>
<dbReference type="InterPro" id="IPR038063">
    <property type="entry name" value="Transpep_catalytic_dom"/>
</dbReference>